<name>A0A9P6RXV0_9FUNG</name>
<organism evidence="1 2">
    <name type="scientific">Dissophora globulifera</name>
    <dbReference type="NCBI Taxonomy" id="979702"/>
    <lineage>
        <taxon>Eukaryota</taxon>
        <taxon>Fungi</taxon>
        <taxon>Fungi incertae sedis</taxon>
        <taxon>Mucoromycota</taxon>
        <taxon>Mortierellomycotina</taxon>
        <taxon>Mortierellomycetes</taxon>
        <taxon>Mortierellales</taxon>
        <taxon>Mortierellaceae</taxon>
        <taxon>Dissophora</taxon>
    </lineage>
</organism>
<protein>
    <submittedName>
        <fullName evidence="1">Uncharacterized protein</fullName>
    </submittedName>
</protein>
<comment type="caution">
    <text evidence="1">The sequence shown here is derived from an EMBL/GenBank/DDBJ whole genome shotgun (WGS) entry which is preliminary data.</text>
</comment>
<dbReference type="Proteomes" id="UP000738325">
    <property type="component" value="Unassembled WGS sequence"/>
</dbReference>
<gene>
    <name evidence="1" type="ORF">BGZ99_003293</name>
</gene>
<sequence>MAKTDFLLAVDHQVAPGQEYYGPYNVILNHVFTFEEHYVVNPQPYPILQQAVDYPLEFLVMTLNSRVVMGVEIKRENDLVDKPSRRLAHTQVLDRFYMMRESLQIPVFVIVSVFGRYCRIYRYTQATRTAVPDFMSSCNEVDWDIDLATLQGRRRLNDVFDEVKQMTQQSE</sequence>
<reference evidence="1" key="1">
    <citation type="journal article" date="2020" name="Fungal Divers.">
        <title>Resolving the Mortierellaceae phylogeny through synthesis of multi-gene phylogenetics and phylogenomics.</title>
        <authorList>
            <person name="Vandepol N."/>
            <person name="Liber J."/>
            <person name="Desiro A."/>
            <person name="Na H."/>
            <person name="Kennedy M."/>
            <person name="Barry K."/>
            <person name="Grigoriev I.V."/>
            <person name="Miller A.N."/>
            <person name="O'Donnell K."/>
            <person name="Stajich J.E."/>
            <person name="Bonito G."/>
        </authorList>
    </citation>
    <scope>NUCLEOTIDE SEQUENCE</scope>
    <source>
        <strain evidence="1">REB-010B</strain>
    </source>
</reference>
<dbReference type="OrthoDB" id="2342808at2759"/>
<accession>A0A9P6RXV0</accession>
<dbReference type="AlphaFoldDB" id="A0A9P6RXV0"/>
<evidence type="ECO:0000313" key="1">
    <source>
        <dbReference type="EMBL" id="KAG0329142.1"/>
    </source>
</evidence>
<dbReference type="EMBL" id="JAAAIP010000021">
    <property type="protein sequence ID" value="KAG0329142.1"/>
    <property type="molecule type" value="Genomic_DNA"/>
</dbReference>
<proteinExistence type="predicted"/>
<evidence type="ECO:0000313" key="2">
    <source>
        <dbReference type="Proteomes" id="UP000738325"/>
    </source>
</evidence>
<keyword evidence="2" id="KW-1185">Reference proteome</keyword>